<reference evidence="5 6" key="1">
    <citation type="submission" date="2019-06" db="EMBL/GenBank/DDBJ databases">
        <title>A chromosomal-level reference genome of Carpinus fangiana (Coryloideae, Betulaceae).</title>
        <authorList>
            <person name="Yang X."/>
            <person name="Wang Z."/>
            <person name="Zhang L."/>
            <person name="Hao G."/>
            <person name="Liu J."/>
            <person name="Yang Y."/>
        </authorList>
    </citation>
    <scope>NUCLEOTIDE SEQUENCE [LARGE SCALE GENOMIC DNA]</scope>
    <source>
        <strain evidence="5">Cfa_2016G</strain>
        <tissue evidence="5">Leaf</tissue>
    </source>
</reference>
<feature type="region of interest" description="Disordered" evidence="4">
    <location>
        <begin position="131"/>
        <end position="232"/>
    </location>
</feature>
<dbReference type="GO" id="GO:0005737">
    <property type="term" value="C:cytoplasm"/>
    <property type="evidence" value="ECO:0007669"/>
    <property type="project" value="TreeGrafter"/>
</dbReference>
<feature type="compositionally biased region" description="Polar residues" evidence="4">
    <location>
        <begin position="139"/>
        <end position="151"/>
    </location>
</feature>
<protein>
    <recommendedName>
        <fullName evidence="7">N-terminal nucleophile aminohydrolase</fullName>
    </recommendedName>
</protein>
<evidence type="ECO:0000313" key="6">
    <source>
        <dbReference type="Proteomes" id="UP000327013"/>
    </source>
</evidence>
<dbReference type="Proteomes" id="UP000327013">
    <property type="component" value="Unassembled WGS sequence"/>
</dbReference>
<dbReference type="PANTHER" id="PTHR10188">
    <property type="entry name" value="L-ASPARAGINASE"/>
    <property type="match status" value="1"/>
</dbReference>
<dbReference type="Gene3D" id="3.60.20.30">
    <property type="entry name" value="(Glycosyl)asparaginase"/>
    <property type="match status" value="1"/>
</dbReference>
<feature type="active site" description="Nucleophile" evidence="2">
    <location>
        <position position="404"/>
    </location>
</feature>
<dbReference type="AlphaFoldDB" id="A0A5N6KSQ3"/>
<dbReference type="EMBL" id="VIBQ01000012">
    <property type="protein sequence ID" value="KAB8342766.1"/>
    <property type="molecule type" value="Genomic_DNA"/>
</dbReference>
<dbReference type="PANTHER" id="PTHR10188:SF8">
    <property type="entry name" value="THREONINE ASPARTASE 1"/>
    <property type="match status" value="1"/>
</dbReference>
<feature type="compositionally biased region" description="Low complexity" evidence="4">
    <location>
        <begin position="331"/>
        <end position="340"/>
    </location>
</feature>
<feature type="site" description="Cleavage; by autolysis" evidence="3">
    <location>
        <begin position="403"/>
        <end position="404"/>
    </location>
</feature>
<evidence type="ECO:0000256" key="3">
    <source>
        <dbReference type="PIRSR" id="PIRSR600246-3"/>
    </source>
</evidence>
<dbReference type="GO" id="GO:0004298">
    <property type="term" value="F:threonine-type endopeptidase activity"/>
    <property type="evidence" value="ECO:0007669"/>
    <property type="project" value="InterPro"/>
</dbReference>
<organism evidence="5 6">
    <name type="scientific">Carpinus fangiana</name>
    <dbReference type="NCBI Taxonomy" id="176857"/>
    <lineage>
        <taxon>Eukaryota</taxon>
        <taxon>Viridiplantae</taxon>
        <taxon>Streptophyta</taxon>
        <taxon>Embryophyta</taxon>
        <taxon>Tracheophyta</taxon>
        <taxon>Spermatophyta</taxon>
        <taxon>Magnoliopsida</taxon>
        <taxon>eudicotyledons</taxon>
        <taxon>Gunneridae</taxon>
        <taxon>Pentapetalae</taxon>
        <taxon>rosids</taxon>
        <taxon>fabids</taxon>
        <taxon>Fagales</taxon>
        <taxon>Betulaceae</taxon>
        <taxon>Carpinus</taxon>
    </lineage>
</organism>
<comment type="caution">
    <text evidence="5">The sequence shown here is derived from an EMBL/GenBank/DDBJ whole genome shotgun (WGS) entry which is preliminary data.</text>
</comment>
<feature type="region of interest" description="Disordered" evidence="4">
    <location>
        <begin position="562"/>
        <end position="588"/>
    </location>
</feature>
<evidence type="ECO:0000313" key="5">
    <source>
        <dbReference type="EMBL" id="KAB8342766.1"/>
    </source>
</evidence>
<feature type="region of interest" description="Disordered" evidence="4">
    <location>
        <begin position="309"/>
        <end position="399"/>
    </location>
</feature>
<evidence type="ECO:0008006" key="7">
    <source>
        <dbReference type="Google" id="ProtNLM"/>
    </source>
</evidence>
<name>A0A5N6KSQ3_9ROSI</name>
<evidence type="ECO:0000256" key="4">
    <source>
        <dbReference type="SAM" id="MobiDB-lite"/>
    </source>
</evidence>
<proteinExistence type="predicted"/>
<dbReference type="InterPro" id="IPR029055">
    <property type="entry name" value="Ntn_hydrolases_N"/>
</dbReference>
<dbReference type="GO" id="GO:0051604">
    <property type="term" value="P:protein maturation"/>
    <property type="evidence" value="ECO:0007669"/>
    <property type="project" value="TreeGrafter"/>
</dbReference>
<dbReference type="InterPro" id="IPR037464">
    <property type="entry name" value="Taspase1"/>
</dbReference>
<sequence>MALLRAGGTAVDAVELAIKILEDREITNAGYGSNLSINGTVEGDAVVVDHHGRSGACGAVPNIKNPISLARTILDLSTQELSLRRVPPNLLTGEGARDFAYENGIPVIPNDALASPSAKERWMRWKADLKAAEKKARHNQQGARGTSTTAVPSDPPPDYDEHVRSQLRRDHTKAVKAAVWNEGQPTSPISSAIDARPSKREDAGASSTSSMSSRLSNATPATTTSPTPLDEDAALDTQPLTAENLARNARLRDPTLRTAASGQGRANAAQDAALDSREYSSDSVSGMDLPTADMDEVDEDFEMTVADWEGRNYPQNAWQDGQPMSEDEESTTSTLRLPSLTPSPPVSSAPRLGDESEVIVLEKPITSQTDEESRSNQTKQHLPNEKPSFSGRYGQDPEDMITDTVGAIAIDSEGHIACGASSGGIGMKFRGRTGPAALVGVGAAVVPVEAQDKHRMTTAVVTSGTGEHMATTLAANVCAERLYHNLRRRKGGPGFEEVEDDLAVRSMIEDDFMGHPSVKGSHSSGAIGVLAVKRTAHGAYLYFAHNTDSFALASMSADEPKPTCTMSRSHGNGMLAQGGRSIRYKRRW</sequence>
<feature type="region of interest" description="Disordered" evidence="4">
    <location>
        <begin position="259"/>
        <end position="291"/>
    </location>
</feature>
<comment type="subunit">
    <text evidence="1">Heterotetramer of two alpha and two beta chains arranged as a dimer of alpha/beta heterodimers.</text>
</comment>
<dbReference type="CDD" id="cd04514">
    <property type="entry name" value="Taspase1_like"/>
    <property type="match status" value="2"/>
</dbReference>
<keyword evidence="6" id="KW-1185">Reference proteome</keyword>
<dbReference type="OrthoDB" id="77601at2759"/>
<evidence type="ECO:0000256" key="1">
    <source>
        <dbReference type="ARBA" id="ARBA00011601"/>
    </source>
</evidence>
<accession>A0A5N6KSQ3</accession>
<feature type="compositionally biased region" description="Low complexity" evidence="4">
    <location>
        <begin position="206"/>
        <end position="228"/>
    </location>
</feature>
<dbReference type="InterPro" id="IPR000246">
    <property type="entry name" value="Peptidase_T2"/>
</dbReference>
<dbReference type="SUPFAM" id="SSF56235">
    <property type="entry name" value="N-terminal nucleophile aminohydrolases (Ntn hydrolases)"/>
    <property type="match status" value="1"/>
</dbReference>
<feature type="compositionally biased region" description="Basic and acidic residues" evidence="4">
    <location>
        <begin position="159"/>
        <end position="173"/>
    </location>
</feature>
<dbReference type="Pfam" id="PF01112">
    <property type="entry name" value="Asparaginase_2"/>
    <property type="match status" value="2"/>
</dbReference>
<evidence type="ECO:0000256" key="2">
    <source>
        <dbReference type="PIRSR" id="PIRSR600246-1"/>
    </source>
</evidence>
<dbReference type="FunFam" id="3.60.20.30:FF:000007">
    <property type="entry name" value="Similar to threonine aspartase"/>
    <property type="match status" value="1"/>
</dbReference>
<gene>
    <name evidence="5" type="ORF">FH972_022364</name>
</gene>